<sequence length="275" mass="32392">MATTVIKCSCGRIQDTIMLFTFFLIFSSMLAIPMSQSEGRDHGVHCSRSRSRTAWKIVDEYLLPFVEEENFNLSTTCRLHPENDMFREQEKEKDELRPHHWQCRYCRKVFRSEEYLDKHFNNRHSAMLNMSRQNCLADVCGAIHCDYMDSKHKKQYAHRKCNPSVSRRNQHLCENLANSCFPPKESAVSSRLHDFFLRQFCDAHSCKQAQKIFPRGNGRTGGKALYYVLTTLTFCLLIMFYGAVYAYRRDTNLTTRTLKRLSQHDIYKSQRSKQH</sequence>
<evidence type="ECO:0000313" key="1">
    <source>
        <dbReference type="EMBL" id="KAJ7539071.1"/>
    </source>
</evidence>
<reference evidence="2" key="1">
    <citation type="journal article" date="2024" name="Proc. Natl. Acad. Sci. U.S.A.">
        <title>Extraordinary preservation of gene collinearity over three hundred million years revealed in homosporous lycophytes.</title>
        <authorList>
            <person name="Li C."/>
            <person name="Wickell D."/>
            <person name="Kuo L.Y."/>
            <person name="Chen X."/>
            <person name="Nie B."/>
            <person name="Liao X."/>
            <person name="Peng D."/>
            <person name="Ji J."/>
            <person name="Jenkins J."/>
            <person name="Williams M."/>
            <person name="Shu S."/>
            <person name="Plott C."/>
            <person name="Barry K."/>
            <person name="Rajasekar S."/>
            <person name="Grimwood J."/>
            <person name="Han X."/>
            <person name="Sun S."/>
            <person name="Hou Z."/>
            <person name="He W."/>
            <person name="Dai G."/>
            <person name="Sun C."/>
            <person name="Schmutz J."/>
            <person name="Leebens-Mack J.H."/>
            <person name="Li F.W."/>
            <person name="Wang L."/>
        </authorList>
    </citation>
    <scope>NUCLEOTIDE SEQUENCE [LARGE SCALE GENOMIC DNA]</scope>
    <source>
        <strain evidence="2">cv. PW_Plant_1</strain>
    </source>
</reference>
<accession>A0ACC2CAL3</accession>
<gene>
    <name evidence="1" type="ORF">O6H91_11G076000</name>
</gene>
<dbReference type="Proteomes" id="UP001162992">
    <property type="component" value="Chromosome 11"/>
</dbReference>
<dbReference type="EMBL" id="CM055102">
    <property type="protein sequence ID" value="KAJ7539071.1"/>
    <property type="molecule type" value="Genomic_DNA"/>
</dbReference>
<comment type="caution">
    <text evidence="1">The sequence shown here is derived from an EMBL/GenBank/DDBJ whole genome shotgun (WGS) entry which is preliminary data.</text>
</comment>
<proteinExistence type="predicted"/>
<keyword evidence="2" id="KW-1185">Reference proteome</keyword>
<evidence type="ECO:0000313" key="2">
    <source>
        <dbReference type="Proteomes" id="UP001162992"/>
    </source>
</evidence>
<name>A0ACC2CAL3_DIPCM</name>
<protein>
    <submittedName>
        <fullName evidence="1">Uncharacterized protein</fullName>
    </submittedName>
</protein>
<organism evidence="1 2">
    <name type="scientific">Diphasiastrum complanatum</name>
    <name type="common">Issler's clubmoss</name>
    <name type="synonym">Lycopodium complanatum</name>
    <dbReference type="NCBI Taxonomy" id="34168"/>
    <lineage>
        <taxon>Eukaryota</taxon>
        <taxon>Viridiplantae</taxon>
        <taxon>Streptophyta</taxon>
        <taxon>Embryophyta</taxon>
        <taxon>Tracheophyta</taxon>
        <taxon>Lycopodiopsida</taxon>
        <taxon>Lycopodiales</taxon>
        <taxon>Lycopodiaceae</taxon>
        <taxon>Lycopodioideae</taxon>
        <taxon>Diphasiastrum</taxon>
    </lineage>
</organism>